<keyword evidence="1" id="KW-0472">Membrane</keyword>
<sequence length="288" mass="32839">MEDTESLETLLVARSKSSNWLAQTIQAVRMIAAGADFIPLPYITAALGAVVVLLQMVDNIKKNRDDLRDLCASTVEIVLILRNEVWVNGKTTAPRFYCLSYYRLSKWLISQRLVSLLSVVRTGLEKLIESRRGIRGRLKEFVGATSIADQIQHYKTRVNDLRSNFLLLATLKTHRQVSSIYTNMGPVHRFRTHFRHVAFGDINLLYETSTPSKAYKIKVFAARVWGEASLMTVVKYEDGDENWKQDLELYSRFRHPNIWQLFGVSTAPELLALVYHDGAYTALSQPTL</sequence>
<dbReference type="Proteomes" id="UP001215598">
    <property type="component" value="Unassembled WGS sequence"/>
</dbReference>
<accession>A0AAD7H705</accession>
<evidence type="ECO:0008006" key="4">
    <source>
        <dbReference type="Google" id="ProtNLM"/>
    </source>
</evidence>
<keyword evidence="1" id="KW-0812">Transmembrane</keyword>
<evidence type="ECO:0000256" key="1">
    <source>
        <dbReference type="SAM" id="Phobius"/>
    </source>
</evidence>
<evidence type="ECO:0000313" key="2">
    <source>
        <dbReference type="EMBL" id="KAJ7713983.1"/>
    </source>
</evidence>
<keyword evidence="1" id="KW-1133">Transmembrane helix</keyword>
<proteinExistence type="predicted"/>
<evidence type="ECO:0000313" key="3">
    <source>
        <dbReference type="Proteomes" id="UP001215598"/>
    </source>
</evidence>
<reference evidence="2" key="1">
    <citation type="submission" date="2023-03" db="EMBL/GenBank/DDBJ databases">
        <title>Massive genome expansion in bonnet fungi (Mycena s.s.) driven by repeated elements and novel gene families across ecological guilds.</title>
        <authorList>
            <consortium name="Lawrence Berkeley National Laboratory"/>
            <person name="Harder C.B."/>
            <person name="Miyauchi S."/>
            <person name="Viragh M."/>
            <person name="Kuo A."/>
            <person name="Thoen E."/>
            <person name="Andreopoulos B."/>
            <person name="Lu D."/>
            <person name="Skrede I."/>
            <person name="Drula E."/>
            <person name="Henrissat B."/>
            <person name="Morin E."/>
            <person name="Kohler A."/>
            <person name="Barry K."/>
            <person name="LaButti K."/>
            <person name="Morin E."/>
            <person name="Salamov A."/>
            <person name="Lipzen A."/>
            <person name="Mereny Z."/>
            <person name="Hegedus B."/>
            <person name="Baldrian P."/>
            <person name="Stursova M."/>
            <person name="Weitz H."/>
            <person name="Taylor A."/>
            <person name="Grigoriev I.V."/>
            <person name="Nagy L.G."/>
            <person name="Martin F."/>
            <person name="Kauserud H."/>
        </authorList>
    </citation>
    <scope>NUCLEOTIDE SEQUENCE</scope>
    <source>
        <strain evidence="2">CBHHK182m</strain>
    </source>
</reference>
<dbReference type="AlphaFoldDB" id="A0AAD7H705"/>
<keyword evidence="3" id="KW-1185">Reference proteome</keyword>
<comment type="caution">
    <text evidence="2">The sequence shown here is derived from an EMBL/GenBank/DDBJ whole genome shotgun (WGS) entry which is preliminary data.</text>
</comment>
<protein>
    <recommendedName>
        <fullName evidence="4">Protein kinase domain-containing protein</fullName>
    </recommendedName>
</protein>
<dbReference type="CDD" id="cd21037">
    <property type="entry name" value="MLKL_NTD"/>
    <property type="match status" value="1"/>
</dbReference>
<dbReference type="Gene3D" id="3.30.200.20">
    <property type="entry name" value="Phosphorylase Kinase, domain 1"/>
    <property type="match status" value="1"/>
</dbReference>
<gene>
    <name evidence="2" type="ORF">B0H16DRAFT_1619626</name>
</gene>
<name>A0AAD7H705_9AGAR</name>
<dbReference type="EMBL" id="JARKIB010000332">
    <property type="protein sequence ID" value="KAJ7713983.1"/>
    <property type="molecule type" value="Genomic_DNA"/>
</dbReference>
<dbReference type="InterPro" id="IPR059179">
    <property type="entry name" value="MLKL-like_MCAfunc"/>
</dbReference>
<feature type="transmembrane region" description="Helical" evidence="1">
    <location>
        <begin position="37"/>
        <end position="57"/>
    </location>
</feature>
<organism evidence="2 3">
    <name type="scientific">Mycena metata</name>
    <dbReference type="NCBI Taxonomy" id="1033252"/>
    <lineage>
        <taxon>Eukaryota</taxon>
        <taxon>Fungi</taxon>
        <taxon>Dikarya</taxon>
        <taxon>Basidiomycota</taxon>
        <taxon>Agaricomycotina</taxon>
        <taxon>Agaricomycetes</taxon>
        <taxon>Agaricomycetidae</taxon>
        <taxon>Agaricales</taxon>
        <taxon>Marasmiineae</taxon>
        <taxon>Mycenaceae</taxon>
        <taxon>Mycena</taxon>
    </lineage>
</organism>